<feature type="domain" description="Glycoside hydrolase family 3 N-terminal" evidence="2">
    <location>
        <begin position="105"/>
        <end position="429"/>
    </location>
</feature>
<evidence type="ECO:0000313" key="5">
    <source>
        <dbReference type="EMBL" id="MCW3174089.1"/>
    </source>
</evidence>
<dbReference type="InterPro" id="IPR001764">
    <property type="entry name" value="Glyco_hydro_3_N"/>
</dbReference>
<evidence type="ECO:0000259" key="3">
    <source>
        <dbReference type="Pfam" id="PF01915"/>
    </source>
</evidence>
<dbReference type="PANTHER" id="PTHR30620">
    <property type="entry name" value="PERIPLASMIC BETA-GLUCOSIDASE-RELATED"/>
    <property type="match status" value="1"/>
</dbReference>
<dbReference type="Gene3D" id="2.60.120.430">
    <property type="entry name" value="Galactose-binding lectin"/>
    <property type="match status" value="1"/>
</dbReference>
<name>A0ABT3IDI3_9GAMM</name>
<dbReference type="InterPro" id="IPR002772">
    <property type="entry name" value="Glyco_hydro_3_C"/>
</dbReference>
<evidence type="ECO:0000259" key="2">
    <source>
        <dbReference type="Pfam" id="PF00933"/>
    </source>
</evidence>
<reference evidence="5" key="1">
    <citation type="submission" date="2022-10" db="EMBL/GenBank/DDBJ databases">
        <title>Shewanella flava sp. nov, isolated from the estuary of the Fenhe River into the Yellow River.</title>
        <authorList>
            <person name="Li Y."/>
        </authorList>
    </citation>
    <scope>NUCLEOTIDE SEQUENCE</scope>
    <source>
        <strain evidence="5">FYR11-62</strain>
    </source>
</reference>
<feature type="domain" description="Glycoside hydrolase family 3 C-terminal" evidence="3">
    <location>
        <begin position="470"/>
        <end position="694"/>
    </location>
</feature>
<protein>
    <submittedName>
        <fullName evidence="5">Exo 1,3/1,4-beta-D-glucan glucohydrolase</fullName>
    </submittedName>
</protein>
<dbReference type="RefSeq" id="WP_264728624.1">
    <property type="nucleotide sequence ID" value="NZ_JAPDMX010000033.1"/>
</dbReference>
<dbReference type="SUPFAM" id="SSF52279">
    <property type="entry name" value="Beta-D-glucan exohydrolase, C-terminal domain"/>
    <property type="match status" value="1"/>
</dbReference>
<dbReference type="PRINTS" id="PR00133">
    <property type="entry name" value="GLHYDRLASE3"/>
</dbReference>
<dbReference type="InterPro" id="IPR036881">
    <property type="entry name" value="Glyco_hydro_3_C_sf"/>
</dbReference>
<dbReference type="InterPro" id="IPR017853">
    <property type="entry name" value="GH"/>
</dbReference>
<proteinExistence type="predicted"/>
<feature type="domain" description="ExoP galactose-binding-like" evidence="4">
    <location>
        <begin position="730"/>
        <end position="880"/>
    </location>
</feature>
<evidence type="ECO:0000259" key="4">
    <source>
        <dbReference type="Pfam" id="PF18559"/>
    </source>
</evidence>
<evidence type="ECO:0000256" key="1">
    <source>
        <dbReference type="ARBA" id="ARBA00022801"/>
    </source>
</evidence>
<comment type="caution">
    <text evidence="5">The sequence shown here is derived from an EMBL/GenBank/DDBJ whole genome shotgun (WGS) entry which is preliminary data.</text>
</comment>
<dbReference type="SUPFAM" id="SSF51445">
    <property type="entry name" value="(Trans)glycosidases"/>
    <property type="match status" value="1"/>
</dbReference>
<dbReference type="EMBL" id="JAPDMX010000033">
    <property type="protein sequence ID" value="MCW3174089.1"/>
    <property type="molecule type" value="Genomic_DNA"/>
</dbReference>
<dbReference type="InterPro" id="IPR041443">
    <property type="entry name" value="Exop_C"/>
</dbReference>
<dbReference type="Proteomes" id="UP001163714">
    <property type="component" value="Unassembled WGS sequence"/>
</dbReference>
<dbReference type="PANTHER" id="PTHR30620:SF77">
    <property type="entry name" value="LYSOSOMAL BETA GLUCOSIDASE-LIKE"/>
    <property type="match status" value="1"/>
</dbReference>
<dbReference type="InterPro" id="IPR051915">
    <property type="entry name" value="Cellulose_Degrad_GH3"/>
</dbReference>
<dbReference type="Gene3D" id="3.40.50.1700">
    <property type="entry name" value="Glycoside hydrolase family 3 C-terminal domain"/>
    <property type="match status" value="1"/>
</dbReference>
<accession>A0ABT3IDI3</accession>
<keyword evidence="6" id="KW-1185">Reference proteome</keyword>
<gene>
    <name evidence="5" type="ORF">OHT75_16580</name>
</gene>
<dbReference type="InterPro" id="IPR036962">
    <property type="entry name" value="Glyco_hydro_3_N_sf"/>
</dbReference>
<dbReference type="Pfam" id="PF18559">
    <property type="entry name" value="Exop_C"/>
    <property type="match status" value="1"/>
</dbReference>
<dbReference type="Pfam" id="PF00933">
    <property type="entry name" value="Glyco_hydro_3"/>
    <property type="match status" value="1"/>
</dbReference>
<dbReference type="Gene3D" id="3.20.20.300">
    <property type="entry name" value="Glycoside hydrolase, family 3, N-terminal domain"/>
    <property type="match status" value="1"/>
</dbReference>
<organism evidence="5 6">
    <name type="scientific">Shewanella subflava</name>
    <dbReference type="NCBI Taxonomy" id="2986476"/>
    <lineage>
        <taxon>Bacteria</taxon>
        <taxon>Pseudomonadati</taxon>
        <taxon>Pseudomonadota</taxon>
        <taxon>Gammaproteobacteria</taxon>
        <taxon>Alteromonadales</taxon>
        <taxon>Shewanellaceae</taxon>
        <taxon>Shewanella</taxon>
    </lineage>
</organism>
<dbReference type="Pfam" id="PF01915">
    <property type="entry name" value="Glyco_hydro_3_C"/>
    <property type="match status" value="1"/>
</dbReference>
<keyword evidence="1" id="KW-0378">Hydrolase</keyword>
<evidence type="ECO:0000313" key="6">
    <source>
        <dbReference type="Proteomes" id="UP001163714"/>
    </source>
</evidence>
<sequence length="893" mass="96701">MRTEITPNFADLGHVISNLIPATRVALMVSAALVLGLSACGQQKDSPSVMLDDQANIEPSVAIKVNEIASAKAIKDINIWPQQAPAINVNPELEHKIATLLATMTLEQKVAQMIQPEIRDITVEDMRKYGFGSYLNGGGAYPNNDKHATPADWIALAEQFYQASIDDSLDGSSIPTMWGTDAVHGHNNVIGATLFPHNIGLGAANNPQLIEQIAAITAKEVMVTGIDWVFAPTVAVVRDDRWGRTYEGYSEDPRIVRDYSFAIVEGLQGAVTGDFLTDQHVLSTVKHFLGDGGTEKGIDQGDNIASEQDLYAIHAQGYVGGLSAGAQSVMASFNSWNGEKIHGNKYLLTDVLKGRFGFDGFVVGDWNGHGQVDGCTNESCAQAVNAGLDIFMVPTAAWKPLYHNTIDQVNRGEIALSRIDDAVSRILRVKFRAGLFDKPSPANRPLSGKTELIGQQSHRDVARQAVRESLVLLKNKQNLLPLSPKLNVLVAGDAADNIGKQSGGWTITWQGTDNQNSDFPGASSIFAGIKNTVENAGGSATLSVNGEVDAANKPDVAIVVFGEEPYAEGNGDIDNLEYQRGDKRDLALLKKLASQGIPVVSVFISGRPMWVNAEFNQSDAFVAAWLPGSEGNGVADVLFTNPEGKVQYDFKGKLSFSWPATPQQTTVNRPLDNSSDVAAKAYSPLLPYGYGLDYQSNLSEHIRLEGLSEDNLSATQTLEDLALFERAVKSPWSMFIATATQREGLSSSVASNSALTIRTMDRVVQEDARLVKFNGTELGTVGLLSNFPRDFRAFSDTKTALSLSIKVDNPLTHPLWLGMACEGECRPQYDIAGLVKPGEWQNLSVSLNCFKQDTMDFSKIVSPFYLATTAKVQLSFSDVVIQAHQQQDTVQCD</sequence>